<name>A0ABX6D9W6_9BACI</name>
<evidence type="ECO:0000259" key="9">
    <source>
        <dbReference type="Pfam" id="PF12704"/>
    </source>
</evidence>
<feature type="transmembrane region" description="Helical" evidence="7">
    <location>
        <begin position="353"/>
        <end position="377"/>
    </location>
</feature>
<evidence type="ECO:0000259" key="8">
    <source>
        <dbReference type="Pfam" id="PF02687"/>
    </source>
</evidence>
<keyword evidence="11" id="KW-1185">Reference proteome</keyword>
<feature type="transmembrane region" description="Helical" evidence="7">
    <location>
        <begin position="468"/>
        <end position="488"/>
    </location>
</feature>
<dbReference type="InterPro" id="IPR025857">
    <property type="entry name" value="MacB_PCD"/>
</dbReference>
<feature type="transmembrane region" description="Helical" evidence="7">
    <location>
        <begin position="786"/>
        <end position="809"/>
    </location>
</feature>
<dbReference type="Pfam" id="PF02687">
    <property type="entry name" value="FtsX"/>
    <property type="match status" value="2"/>
</dbReference>
<proteinExistence type="inferred from homology"/>
<evidence type="ECO:0000256" key="2">
    <source>
        <dbReference type="ARBA" id="ARBA00022475"/>
    </source>
</evidence>
<evidence type="ECO:0000256" key="7">
    <source>
        <dbReference type="SAM" id="Phobius"/>
    </source>
</evidence>
<sequence length="820" mass="91515">MAMLNIWLVSWRNLTKNKKRFFFTLIAVILGILLTTSMLVANNTIKDTFRYYQEIYAGDADYWILSKNYSFSEDEVKAIKQQDIVSDSLSVLDKQVLVEIDQPKAPAETSVRITGVSDLESNLLKLPLIKGSLNGNGIIIPENAAKLWGKDIGDTLTFKGLGEIEVTGIVGFTSWLASPTNWNDAKGRSFRVMMDLGTLQDWTNQDNQISYIRLQHKDRDNEKWLSNYQELLRGTSLYVQPVVIDDLRNNDVEGLYSVFYLVCILSLFISGFIIFNMIYSSVIERKKEFSVMKSLGYTNFDVFKLVLMEVFLLALLGTAIALPIGVSFADLFVEMLLGIFQDTMVYTLNWKSATILSGLIGILFPIIISGIPMYIAFKTPIVYAMRNTKKTPSFRVEILRYLLGIILILLSFVDSYLGYISLLFGVVFIYPLVLRVLAKILEPMIEKILSYPGKLSVSNIKINTNRNANTSAMLAISIAVVIFLGSALESIPSGFEKEIRQTFGGDIQVQFEEPVNEEIINKISSYADVEGVEWFRETMVTWKTVGDEYREFYVMSLPSENTEGFQLFEDPGGINLPSNSILLGERAFDEWGGKMNDTITINSPSGTRGYQVIGKVNTSQDGGYVGFISENEFKEGFNWDVIYTIMINISDSRNPYTLREKLNADFTTSISTVTLVEDQIKSSQSSFDGMNEVMQFLLIIVIALSSIGIGNTLLMNTMERVGEIGTIRAIGFTTKQVRTMIIGEGLVVGVAGIITGVLLGIFVVFLNSISNTSAMHMPFIIPWGNVVLAITAGIFLSLIASIIPSYFAAKVNLLSALKEI</sequence>
<comment type="similarity">
    <text evidence="6">Belongs to the ABC-4 integral membrane protein family.</text>
</comment>
<evidence type="ECO:0000256" key="3">
    <source>
        <dbReference type="ARBA" id="ARBA00022692"/>
    </source>
</evidence>
<reference evidence="10 11" key="1">
    <citation type="submission" date="2019-11" db="EMBL/GenBank/DDBJ databases">
        <title>Whole Genome Sequencing and Comparative Genomic Analyses of Lysinibacillus pakistanensis LZH-9, a Halotolerant Strain with Excellent COD Removal Capability.</title>
        <authorList>
            <person name="Zhou H."/>
        </authorList>
    </citation>
    <scope>NUCLEOTIDE SEQUENCE [LARGE SCALE GENOMIC DNA]</scope>
    <source>
        <strain evidence="10 11">LZH-9</strain>
    </source>
</reference>
<evidence type="ECO:0000256" key="5">
    <source>
        <dbReference type="ARBA" id="ARBA00023136"/>
    </source>
</evidence>
<feature type="domain" description="ABC3 transporter permease C-terminal" evidence="8">
    <location>
        <begin position="696"/>
        <end position="812"/>
    </location>
</feature>
<accession>A0ABX6D9W6</accession>
<feature type="transmembrane region" description="Helical" evidence="7">
    <location>
        <begin position="398"/>
        <end position="413"/>
    </location>
</feature>
<protein>
    <submittedName>
        <fullName evidence="10">FtsX-like permease family protein</fullName>
    </submittedName>
</protein>
<feature type="domain" description="MacB-like periplasmic core" evidence="9">
    <location>
        <begin position="22"/>
        <end position="218"/>
    </location>
</feature>
<feature type="transmembrane region" description="Helical" evidence="7">
    <location>
        <begin position="258"/>
        <end position="279"/>
    </location>
</feature>
<feature type="transmembrane region" description="Helical" evidence="7">
    <location>
        <begin position="419"/>
        <end position="438"/>
    </location>
</feature>
<dbReference type="PANTHER" id="PTHR30572">
    <property type="entry name" value="MEMBRANE COMPONENT OF TRANSPORTER-RELATED"/>
    <property type="match status" value="1"/>
</dbReference>
<keyword evidence="4 7" id="KW-1133">Transmembrane helix</keyword>
<evidence type="ECO:0000313" key="11">
    <source>
        <dbReference type="Proteomes" id="UP000373269"/>
    </source>
</evidence>
<comment type="subcellular location">
    <subcellularLocation>
        <location evidence="1">Cell membrane</location>
        <topology evidence="1">Multi-pass membrane protein</topology>
    </subcellularLocation>
</comment>
<dbReference type="Proteomes" id="UP000373269">
    <property type="component" value="Chromosome"/>
</dbReference>
<feature type="transmembrane region" description="Helical" evidence="7">
    <location>
        <begin position="693"/>
        <end position="714"/>
    </location>
</feature>
<feature type="transmembrane region" description="Helical" evidence="7">
    <location>
        <begin position="745"/>
        <end position="766"/>
    </location>
</feature>
<feature type="domain" description="ABC3 transporter permease C-terminal" evidence="8">
    <location>
        <begin position="262"/>
        <end position="380"/>
    </location>
</feature>
<dbReference type="EMBL" id="CP045835">
    <property type="protein sequence ID" value="QGG51362.1"/>
    <property type="molecule type" value="Genomic_DNA"/>
</dbReference>
<dbReference type="Pfam" id="PF12704">
    <property type="entry name" value="MacB_PCD"/>
    <property type="match status" value="1"/>
</dbReference>
<dbReference type="InterPro" id="IPR050250">
    <property type="entry name" value="Macrolide_Exporter_MacB"/>
</dbReference>
<evidence type="ECO:0000256" key="4">
    <source>
        <dbReference type="ARBA" id="ARBA00022989"/>
    </source>
</evidence>
<dbReference type="InterPro" id="IPR003838">
    <property type="entry name" value="ABC3_permease_C"/>
</dbReference>
<keyword evidence="5 7" id="KW-0472">Membrane</keyword>
<evidence type="ECO:0000256" key="6">
    <source>
        <dbReference type="ARBA" id="ARBA00038076"/>
    </source>
</evidence>
<evidence type="ECO:0000256" key="1">
    <source>
        <dbReference type="ARBA" id="ARBA00004651"/>
    </source>
</evidence>
<organism evidence="10 11">
    <name type="scientific">Lysinibacillus pakistanensis</name>
    <dbReference type="NCBI Taxonomy" id="759811"/>
    <lineage>
        <taxon>Bacteria</taxon>
        <taxon>Bacillati</taxon>
        <taxon>Bacillota</taxon>
        <taxon>Bacilli</taxon>
        <taxon>Bacillales</taxon>
        <taxon>Bacillaceae</taxon>
        <taxon>Lysinibacillus</taxon>
    </lineage>
</organism>
<keyword evidence="3 7" id="KW-0812">Transmembrane</keyword>
<evidence type="ECO:0000313" key="10">
    <source>
        <dbReference type="EMBL" id="QGG51362.1"/>
    </source>
</evidence>
<feature type="transmembrane region" description="Helical" evidence="7">
    <location>
        <begin position="310"/>
        <end position="333"/>
    </location>
</feature>
<dbReference type="PANTHER" id="PTHR30572:SF4">
    <property type="entry name" value="ABC TRANSPORTER PERMEASE YTRF"/>
    <property type="match status" value="1"/>
</dbReference>
<gene>
    <name evidence="10" type="ORF">GDS87_10475</name>
</gene>
<keyword evidence="2" id="KW-1003">Cell membrane</keyword>
<feature type="transmembrane region" description="Helical" evidence="7">
    <location>
        <begin position="21"/>
        <end position="41"/>
    </location>
</feature>